<evidence type="ECO:0000313" key="3">
    <source>
        <dbReference type="Proteomes" id="UP000053825"/>
    </source>
</evidence>
<dbReference type="EMBL" id="KQ414784">
    <property type="protein sequence ID" value="KOC61132.1"/>
    <property type="molecule type" value="Genomic_DNA"/>
</dbReference>
<name>A0A0L7QR78_9HYME</name>
<evidence type="ECO:0000313" key="2">
    <source>
        <dbReference type="EMBL" id="KOC61132.1"/>
    </source>
</evidence>
<evidence type="ECO:0000256" key="1">
    <source>
        <dbReference type="SAM" id="MobiDB-lite"/>
    </source>
</evidence>
<organism evidence="2 3">
    <name type="scientific">Habropoda laboriosa</name>
    <dbReference type="NCBI Taxonomy" id="597456"/>
    <lineage>
        <taxon>Eukaryota</taxon>
        <taxon>Metazoa</taxon>
        <taxon>Ecdysozoa</taxon>
        <taxon>Arthropoda</taxon>
        <taxon>Hexapoda</taxon>
        <taxon>Insecta</taxon>
        <taxon>Pterygota</taxon>
        <taxon>Neoptera</taxon>
        <taxon>Endopterygota</taxon>
        <taxon>Hymenoptera</taxon>
        <taxon>Apocrita</taxon>
        <taxon>Aculeata</taxon>
        <taxon>Apoidea</taxon>
        <taxon>Anthophila</taxon>
        <taxon>Apidae</taxon>
        <taxon>Habropoda</taxon>
    </lineage>
</organism>
<gene>
    <name evidence="2" type="ORF">WH47_04398</name>
</gene>
<keyword evidence="3" id="KW-1185">Reference proteome</keyword>
<protein>
    <submittedName>
        <fullName evidence="2">Uncharacterized protein</fullName>
    </submittedName>
</protein>
<dbReference type="AlphaFoldDB" id="A0A0L7QR78"/>
<feature type="compositionally biased region" description="Basic and acidic residues" evidence="1">
    <location>
        <begin position="30"/>
        <end position="79"/>
    </location>
</feature>
<accession>A0A0L7QR78</accession>
<feature type="compositionally biased region" description="Basic and acidic residues" evidence="1">
    <location>
        <begin position="9"/>
        <end position="19"/>
    </location>
</feature>
<feature type="region of interest" description="Disordered" evidence="1">
    <location>
        <begin position="1"/>
        <end position="79"/>
    </location>
</feature>
<reference evidence="2 3" key="1">
    <citation type="submission" date="2015-07" db="EMBL/GenBank/DDBJ databases">
        <title>The genome of Habropoda laboriosa.</title>
        <authorList>
            <person name="Pan H."/>
            <person name="Kapheim K."/>
        </authorList>
    </citation>
    <scope>NUCLEOTIDE SEQUENCE [LARGE SCALE GENOMIC DNA]</scope>
    <source>
        <strain evidence="2">0110345459</strain>
    </source>
</reference>
<sequence length="196" mass="22536">MNKGGTTKWSKEQREEAKAKGKKKQNQNKWKREAREEDKRRENEIEKDEKRNEKGRRERGASKEEHERGGKEEGAKHEPCGSCTICCTVLLHAEDGTRVNTIMNWIVIIVTIDEANLKILTRMPEKMSRKRTDSPSPPLYDPNLLRLRRNFGTGQGNRFESKSTLCCPEPESRAAVGASDVTVVNEVGEERWWWGV</sequence>
<dbReference type="Proteomes" id="UP000053825">
    <property type="component" value="Unassembled WGS sequence"/>
</dbReference>
<proteinExistence type="predicted"/>